<keyword evidence="4 7" id="KW-1133">Transmembrane helix</keyword>
<dbReference type="EMBL" id="BMJA01000001">
    <property type="protein sequence ID" value="GGA19433.1"/>
    <property type="molecule type" value="Genomic_DNA"/>
</dbReference>
<feature type="domain" description="MacB-like periplasmic core" evidence="9">
    <location>
        <begin position="24"/>
        <end position="248"/>
    </location>
</feature>
<protein>
    <submittedName>
        <fullName evidence="10">ABC transporter permease</fullName>
    </submittedName>
</protein>
<evidence type="ECO:0000256" key="1">
    <source>
        <dbReference type="ARBA" id="ARBA00004651"/>
    </source>
</evidence>
<dbReference type="Pfam" id="PF02687">
    <property type="entry name" value="FtsX"/>
    <property type="match status" value="1"/>
</dbReference>
<feature type="transmembrane region" description="Helical" evidence="7">
    <location>
        <begin position="332"/>
        <end position="361"/>
    </location>
</feature>
<dbReference type="RefSeq" id="WP_188792619.1">
    <property type="nucleotide sequence ID" value="NZ_BMJA01000001.1"/>
</dbReference>
<dbReference type="PANTHER" id="PTHR30572">
    <property type="entry name" value="MEMBRANE COMPONENT OF TRANSPORTER-RELATED"/>
    <property type="match status" value="1"/>
</dbReference>
<comment type="caution">
    <text evidence="10">The sequence shown here is derived from an EMBL/GenBank/DDBJ whole genome shotgun (WGS) entry which is preliminary data.</text>
</comment>
<evidence type="ECO:0000259" key="9">
    <source>
        <dbReference type="Pfam" id="PF12704"/>
    </source>
</evidence>
<evidence type="ECO:0000256" key="2">
    <source>
        <dbReference type="ARBA" id="ARBA00022475"/>
    </source>
</evidence>
<comment type="similarity">
    <text evidence="6">Belongs to the ABC-4 integral membrane protein family.</text>
</comment>
<evidence type="ECO:0000256" key="4">
    <source>
        <dbReference type="ARBA" id="ARBA00022989"/>
    </source>
</evidence>
<dbReference type="InterPro" id="IPR003838">
    <property type="entry name" value="ABC3_permease_C"/>
</dbReference>
<dbReference type="Proteomes" id="UP000620046">
    <property type="component" value="Unassembled WGS sequence"/>
</dbReference>
<organism evidence="10 11">
    <name type="scientific">Dyella nitratireducens</name>
    <dbReference type="NCBI Taxonomy" id="1849580"/>
    <lineage>
        <taxon>Bacteria</taxon>
        <taxon>Pseudomonadati</taxon>
        <taxon>Pseudomonadota</taxon>
        <taxon>Gammaproteobacteria</taxon>
        <taxon>Lysobacterales</taxon>
        <taxon>Rhodanobacteraceae</taxon>
        <taxon>Dyella</taxon>
    </lineage>
</organism>
<evidence type="ECO:0000259" key="8">
    <source>
        <dbReference type="Pfam" id="PF02687"/>
    </source>
</evidence>
<accession>A0ABQ1FLI4</accession>
<feature type="transmembrane region" description="Helical" evidence="7">
    <location>
        <begin position="373"/>
        <end position="393"/>
    </location>
</feature>
<reference evidence="11" key="1">
    <citation type="journal article" date="2019" name="Int. J. Syst. Evol. Microbiol.">
        <title>The Global Catalogue of Microorganisms (GCM) 10K type strain sequencing project: providing services to taxonomists for standard genome sequencing and annotation.</title>
        <authorList>
            <consortium name="The Broad Institute Genomics Platform"/>
            <consortium name="The Broad Institute Genome Sequencing Center for Infectious Disease"/>
            <person name="Wu L."/>
            <person name="Ma J."/>
        </authorList>
    </citation>
    <scope>NUCLEOTIDE SEQUENCE [LARGE SCALE GENOMIC DNA]</scope>
    <source>
        <strain evidence="11">CGMCC 1.15439</strain>
    </source>
</reference>
<feature type="transmembrane region" description="Helical" evidence="7">
    <location>
        <begin position="285"/>
        <end position="312"/>
    </location>
</feature>
<evidence type="ECO:0000256" key="5">
    <source>
        <dbReference type="ARBA" id="ARBA00023136"/>
    </source>
</evidence>
<proteinExistence type="inferred from homology"/>
<dbReference type="InterPro" id="IPR050250">
    <property type="entry name" value="Macrolide_Exporter_MacB"/>
</dbReference>
<keyword evidence="2" id="KW-1003">Cell membrane</keyword>
<evidence type="ECO:0000256" key="3">
    <source>
        <dbReference type="ARBA" id="ARBA00022692"/>
    </source>
</evidence>
<feature type="domain" description="ABC3 transporter permease C-terminal" evidence="8">
    <location>
        <begin position="291"/>
        <end position="403"/>
    </location>
</feature>
<evidence type="ECO:0000256" key="7">
    <source>
        <dbReference type="SAM" id="Phobius"/>
    </source>
</evidence>
<dbReference type="Pfam" id="PF12704">
    <property type="entry name" value="MacB_PCD"/>
    <property type="match status" value="1"/>
</dbReference>
<keyword evidence="3 7" id="KW-0812">Transmembrane</keyword>
<dbReference type="PANTHER" id="PTHR30572:SF4">
    <property type="entry name" value="ABC TRANSPORTER PERMEASE YTRF"/>
    <property type="match status" value="1"/>
</dbReference>
<gene>
    <name evidence="10" type="primary">ybjZ</name>
    <name evidence="10" type="ORF">GCM10010981_04290</name>
</gene>
<name>A0ABQ1FLI4_9GAMM</name>
<comment type="subcellular location">
    <subcellularLocation>
        <location evidence="1">Cell membrane</location>
        <topology evidence="1">Multi-pass membrane protein</topology>
    </subcellularLocation>
</comment>
<sequence length="410" mass="44613">MNIYPILAALRRHKASVLLIVLQIALTLAIVANAFFIIGHSIERMRRTSGLDENGLIFIFQKLPVVTGDDATVTEKIDALQRADLQAIRNLPDVQDAAASRSFPLLVDDDDVGDISLDADRKGKFVHAAYYYGDEHLRATFGARLIAGRDFFASEIRHGHALPGSPVIIVSKSLADQLFPNGNALGQTVYQDGKPATIVGIVARLQTPTLDDSHWANNSVIEPLRKDAFWTGYVARARSGRTAEAIRDIHKALFALNPMRHMPPGAGIHPVSEQRTGAYDDERGIALLMGVICIILLSVTAAGIVGLTSFWVGQRHRQIGVRRALGARKIDILRYFQIEILLIAGSGAVIGALCAVGLNAWLMKHYEMMHLPLFYIATGVFAMLVLGQAAVLVPARRASNVPPVVATRSV</sequence>
<feature type="transmembrane region" description="Helical" evidence="7">
    <location>
        <begin position="15"/>
        <end position="38"/>
    </location>
</feature>
<evidence type="ECO:0000313" key="10">
    <source>
        <dbReference type="EMBL" id="GGA19433.1"/>
    </source>
</evidence>
<keyword evidence="5 7" id="KW-0472">Membrane</keyword>
<evidence type="ECO:0000256" key="6">
    <source>
        <dbReference type="ARBA" id="ARBA00038076"/>
    </source>
</evidence>
<keyword evidence="11" id="KW-1185">Reference proteome</keyword>
<dbReference type="InterPro" id="IPR025857">
    <property type="entry name" value="MacB_PCD"/>
</dbReference>
<evidence type="ECO:0000313" key="11">
    <source>
        <dbReference type="Proteomes" id="UP000620046"/>
    </source>
</evidence>